<sequence length="90" mass="10630">MYQNRQRVDVVIEMQISMGTMNNWLRRYQIEGTEGLHPKRDSNLKEEGKEELERLRVIEKKYYEGQEDIEILKKFQASLGVNGKGNASKR</sequence>
<name>A0A365L2U3_9BACL</name>
<keyword evidence="2" id="KW-1185">Reference proteome</keyword>
<evidence type="ECO:0000313" key="2">
    <source>
        <dbReference type="Proteomes" id="UP000251002"/>
    </source>
</evidence>
<evidence type="ECO:0000313" key="1">
    <source>
        <dbReference type="EMBL" id="RAZ79677.1"/>
    </source>
</evidence>
<gene>
    <name evidence="1" type="ORF">DP120_08780</name>
</gene>
<organism evidence="1 2">
    <name type="scientific">Planococcus halotolerans</name>
    <dbReference type="NCBI Taxonomy" id="2233542"/>
    <lineage>
        <taxon>Bacteria</taxon>
        <taxon>Bacillati</taxon>
        <taxon>Bacillota</taxon>
        <taxon>Bacilli</taxon>
        <taxon>Bacillales</taxon>
        <taxon>Caryophanaceae</taxon>
        <taxon>Planococcus</taxon>
    </lineage>
</organism>
<evidence type="ECO:0008006" key="3">
    <source>
        <dbReference type="Google" id="ProtNLM"/>
    </source>
</evidence>
<dbReference type="EMBL" id="QLZR01000002">
    <property type="protein sequence ID" value="RAZ79677.1"/>
    <property type="molecule type" value="Genomic_DNA"/>
</dbReference>
<accession>A0A365L2U3</accession>
<protein>
    <recommendedName>
        <fullName evidence="3">Helix-turn-helix domain-containing protein</fullName>
    </recommendedName>
</protein>
<dbReference type="Proteomes" id="UP000251002">
    <property type="component" value="Unassembled WGS sequence"/>
</dbReference>
<comment type="caution">
    <text evidence="1">The sequence shown here is derived from an EMBL/GenBank/DDBJ whole genome shotgun (WGS) entry which is preliminary data.</text>
</comment>
<dbReference type="AlphaFoldDB" id="A0A365L2U3"/>
<proteinExistence type="predicted"/>
<reference evidence="1 2" key="1">
    <citation type="submission" date="2018-06" db="EMBL/GenBank/DDBJ databases">
        <title>The draft genome sequences of strains SCU63 and S1.</title>
        <authorList>
            <person name="Gan L."/>
        </authorList>
    </citation>
    <scope>NUCLEOTIDE SEQUENCE [LARGE SCALE GENOMIC DNA]</scope>
    <source>
        <strain evidence="1 2">SCU63</strain>
    </source>
</reference>
<dbReference type="InterPro" id="IPR009057">
    <property type="entry name" value="Homeodomain-like_sf"/>
</dbReference>
<dbReference type="SUPFAM" id="SSF46689">
    <property type="entry name" value="Homeodomain-like"/>
    <property type="match status" value="1"/>
</dbReference>